<reference evidence="13" key="1">
    <citation type="submission" date="2016-07" db="EMBL/GenBank/DDBJ databases">
        <authorList>
            <person name="Florea S."/>
            <person name="Webb J.S."/>
            <person name="Jaromczyk J."/>
            <person name="Schardl C.L."/>
        </authorList>
    </citation>
    <scope>NUCLEOTIDE SEQUENCE [LARGE SCALE GENOMIC DNA]</scope>
    <source>
        <strain evidence="13">KCTC 42131</strain>
    </source>
</reference>
<evidence type="ECO:0000259" key="11">
    <source>
        <dbReference type="Pfam" id="PF02463"/>
    </source>
</evidence>
<dbReference type="Pfam" id="PF02463">
    <property type="entry name" value="SMC_N"/>
    <property type="match status" value="1"/>
</dbReference>
<evidence type="ECO:0000313" key="13">
    <source>
        <dbReference type="Proteomes" id="UP000175669"/>
    </source>
</evidence>
<dbReference type="NCBIfam" id="NF008121">
    <property type="entry name" value="PRK10869.1"/>
    <property type="match status" value="1"/>
</dbReference>
<dbReference type="NCBIfam" id="TIGR00634">
    <property type="entry name" value="recN"/>
    <property type="match status" value="1"/>
</dbReference>
<proteinExistence type="inferred from homology"/>
<keyword evidence="4" id="KW-0547">Nucleotide-binding</keyword>
<evidence type="ECO:0000256" key="6">
    <source>
        <dbReference type="ARBA" id="ARBA00022840"/>
    </source>
</evidence>
<dbReference type="PANTHER" id="PTHR11059:SF0">
    <property type="entry name" value="DNA REPAIR PROTEIN RECN"/>
    <property type="match status" value="1"/>
</dbReference>
<accession>A0A1E8CMW8</accession>
<dbReference type="SUPFAM" id="SSF52540">
    <property type="entry name" value="P-loop containing nucleoside triphosphate hydrolases"/>
    <property type="match status" value="1"/>
</dbReference>
<evidence type="ECO:0000256" key="3">
    <source>
        <dbReference type="ARBA" id="ARBA00021315"/>
    </source>
</evidence>
<sequence>MLTHLSIRNYAIAEQLDIEFRAGMTAITGETGAGKSIILGALGLALGDRADRDVVRSGSERAEISAEFDVDRLPLACQWLREHELTADDDPRLCLLRRSVAADGRSRAWINNSQVTLQAMTALGSLLMDIHSQHEHHSLLQKPTQQMLLDDFGGQQARVQELKHLSEQWKAANKQLQTLQSDLSEQAAHNELARYQLGELNELALGEAELDELETELDSLSNAESRIVGMRALVQLCREDDDSNISQSLHHALNLLQQSGSGKSLTNVEEMLNTALIQVDEAASELNRQLDQIEINPARLEELNERLASIHQLARKHKVRPDELYALQQQLEEQLAAASQSTEDLDTLQQQTQSLQKSWLSLAGKLSSERQQAASKLTKAVNEQLGTLGMADARLSIELQSTESDRPQAHGLEQVEFLISTNPGQPAKPLARIASGGELSRISLAIQVITAMTSDTPSLVFDEVDVGIGGGVARVVGKLLKRLGTRSQVLCVTHQPLVASLANQHLLVSKEASAKTTKSRIYQLDEQERLQEIARMLGGDSDGPALSNEALAHARELTAGA</sequence>
<dbReference type="CDD" id="cd03241">
    <property type="entry name" value="ABC_RecN"/>
    <property type="match status" value="2"/>
</dbReference>
<comment type="similarity">
    <text evidence="2 9">Belongs to the RecN family.</text>
</comment>
<protein>
    <recommendedName>
        <fullName evidence="3 9">DNA repair protein RecN</fullName>
    </recommendedName>
    <alternativeName>
        <fullName evidence="8 9">Recombination protein N</fullName>
    </alternativeName>
</protein>
<feature type="coiled-coil region" evidence="10">
    <location>
        <begin position="159"/>
        <end position="223"/>
    </location>
</feature>
<dbReference type="InterPro" id="IPR004604">
    <property type="entry name" value="DNA_recomb/repair_RecN"/>
</dbReference>
<keyword evidence="6" id="KW-0067">ATP-binding</keyword>
<dbReference type="EMBL" id="MASR01000001">
    <property type="protein sequence ID" value="OFE13789.1"/>
    <property type="molecule type" value="Genomic_DNA"/>
</dbReference>
<dbReference type="OrthoDB" id="9806954at2"/>
<evidence type="ECO:0000256" key="8">
    <source>
        <dbReference type="ARBA" id="ARBA00033408"/>
    </source>
</evidence>
<evidence type="ECO:0000256" key="10">
    <source>
        <dbReference type="SAM" id="Coils"/>
    </source>
</evidence>
<evidence type="ECO:0000256" key="2">
    <source>
        <dbReference type="ARBA" id="ARBA00009441"/>
    </source>
</evidence>
<keyword evidence="5 9" id="KW-0227">DNA damage</keyword>
<feature type="domain" description="RecF/RecN/SMC N-terminal" evidence="11">
    <location>
        <begin position="5"/>
        <end position="513"/>
    </location>
</feature>
<evidence type="ECO:0000256" key="7">
    <source>
        <dbReference type="ARBA" id="ARBA00023204"/>
    </source>
</evidence>
<feature type="coiled-coil region" evidence="10">
    <location>
        <begin position="265"/>
        <end position="351"/>
    </location>
</feature>
<dbReference type="RefSeq" id="WP_070118007.1">
    <property type="nucleotide sequence ID" value="NZ_MASR01000001.1"/>
</dbReference>
<evidence type="ECO:0000256" key="1">
    <source>
        <dbReference type="ARBA" id="ARBA00003618"/>
    </source>
</evidence>
<dbReference type="GO" id="GO:0005524">
    <property type="term" value="F:ATP binding"/>
    <property type="evidence" value="ECO:0007669"/>
    <property type="project" value="UniProtKB-KW"/>
</dbReference>
<dbReference type="PANTHER" id="PTHR11059">
    <property type="entry name" value="DNA REPAIR PROTEIN RECN"/>
    <property type="match status" value="1"/>
</dbReference>
<dbReference type="InterPro" id="IPR003395">
    <property type="entry name" value="RecF/RecN/SMC_N"/>
</dbReference>
<comment type="caution">
    <text evidence="12">The sequence shown here is derived from an EMBL/GenBank/DDBJ whole genome shotgun (WGS) entry which is preliminary data.</text>
</comment>
<dbReference type="InterPro" id="IPR027417">
    <property type="entry name" value="P-loop_NTPase"/>
</dbReference>
<dbReference type="Gene3D" id="3.40.50.300">
    <property type="entry name" value="P-loop containing nucleotide triphosphate hydrolases"/>
    <property type="match status" value="2"/>
</dbReference>
<keyword evidence="7 9" id="KW-0234">DNA repair</keyword>
<dbReference type="Proteomes" id="UP000175669">
    <property type="component" value="Unassembled WGS sequence"/>
</dbReference>
<name>A0A1E8CMW8_9GAMM</name>
<gene>
    <name evidence="12" type="ORF">PHACT_12130</name>
</gene>
<keyword evidence="10" id="KW-0175">Coiled coil</keyword>
<organism evidence="12 13">
    <name type="scientific">Pseudohongiella acticola</name>
    <dbReference type="NCBI Taxonomy" id="1524254"/>
    <lineage>
        <taxon>Bacteria</taxon>
        <taxon>Pseudomonadati</taxon>
        <taxon>Pseudomonadota</taxon>
        <taxon>Gammaproteobacteria</taxon>
        <taxon>Pseudomonadales</taxon>
        <taxon>Pseudohongiellaceae</taxon>
        <taxon>Pseudohongiella</taxon>
    </lineage>
</organism>
<evidence type="ECO:0000256" key="9">
    <source>
        <dbReference type="PIRNR" id="PIRNR003128"/>
    </source>
</evidence>
<dbReference type="GO" id="GO:0006310">
    <property type="term" value="P:DNA recombination"/>
    <property type="evidence" value="ECO:0007669"/>
    <property type="project" value="InterPro"/>
</dbReference>
<dbReference type="GO" id="GO:0009432">
    <property type="term" value="P:SOS response"/>
    <property type="evidence" value="ECO:0007669"/>
    <property type="project" value="TreeGrafter"/>
</dbReference>
<dbReference type="FunFam" id="3.40.50.300:FF:000356">
    <property type="entry name" value="DNA repair protein RecN"/>
    <property type="match status" value="1"/>
</dbReference>
<evidence type="ECO:0000313" key="12">
    <source>
        <dbReference type="EMBL" id="OFE13789.1"/>
    </source>
</evidence>
<evidence type="ECO:0000256" key="4">
    <source>
        <dbReference type="ARBA" id="ARBA00022741"/>
    </source>
</evidence>
<evidence type="ECO:0000256" key="5">
    <source>
        <dbReference type="ARBA" id="ARBA00022763"/>
    </source>
</evidence>
<keyword evidence="13" id="KW-1185">Reference proteome</keyword>
<dbReference type="FunFam" id="3.40.50.300:FF:000319">
    <property type="entry name" value="DNA repair protein RecN"/>
    <property type="match status" value="1"/>
</dbReference>
<dbReference type="GO" id="GO:0043590">
    <property type="term" value="C:bacterial nucleoid"/>
    <property type="evidence" value="ECO:0007669"/>
    <property type="project" value="TreeGrafter"/>
</dbReference>
<dbReference type="GO" id="GO:0006281">
    <property type="term" value="P:DNA repair"/>
    <property type="evidence" value="ECO:0007669"/>
    <property type="project" value="UniProtKB-KW"/>
</dbReference>
<dbReference type="PIRSF" id="PIRSF003128">
    <property type="entry name" value="RecN"/>
    <property type="match status" value="1"/>
</dbReference>
<dbReference type="AlphaFoldDB" id="A0A1E8CMW8"/>
<dbReference type="STRING" id="1524254.PHACT_12130"/>
<comment type="function">
    <text evidence="1 9">May be involved in recombinational repair of damaged DNA.</text>
</comment>